<dbReference type="AlphaFoldDB" id="A0A8J8T551"/>
<reference evidence="3" key="1">
    <citation type="submission" date="2019-06" db="EMBL/GenBank/DDBJ databases">
        <authorList>
            <person name="Zheng W."/>
        </authorList>
    </citation>
    <scope>NUCLEOTIDE SEQUENCE</scope>
    <source>
        <strain evidence="3">QDHG01</strain>
    </source>
</reference>
<evidence type="ECO:0000256" key="1">
    <source>
        <dbReference type="SAM" id="Coils"/>
    </source>
</evidence>
<gene>
    <name evidence="3" type="ORF">FGO68_gene8758</name>
</gene>
<dbReference type="PROSITE" id="PS51886">
    <property type="entry name" value="TLDC"/>
    <property type="match status" value="1"/>
</dbReference>
<accession>A0A8J8T551</accession>
<feature type="coiled-coil region" evidence="1">
    <location>
        <begin position="19"/>
        <end position="105"/>
    </location>
</feature>
<evidence type="ECO:0000313" key="4">
    <source>
        <dbReference type="Proteomes" id="UP000785679"/>
    </source>
</evidence>
<name>A0A8J8T551_HALGN</name>
<comment type="caution">
    <text evidence="3">The sequence shown here is derived from an EMBL/GenBank/DDBJ whole genome shotgun (WGS) entry which is preliminary data.</text>
</comment>
<dbReference type="Proteomes" id="UP000785679">
    <property type="component" value="Unassembled WGS sequence"/>
</dbReference>
<dbReference type="SMART" id="SM00584">
    <property type="entry name" value="TLDc"/>
    <property type="match status" value="1"/>
</dbReference>
<organism evidence="3 4">
    <name type="scientific">Halteria grandinella</name>
    <dbReference type="NCBI Taxonomy" id="5974"/>
    <lineage>
        <taxon>Eukaryota</taxon>
        <taxon>Sar</taxon>
        <taxon>Alveolata</taxon>
        <taxon>Ciliophora</taxon>
        <taxon>Intramacronucleata</taxon>
        <taxon>Spirotrichea</taxon>
        <taxon>Stichotrichia</taxon>
        <taxon>Sporadotrichida</taxon>
        <taxon>Halteriidae</taxon>
        <taxon>Halteria</taxon>
    </lineage>
</organism>
<evidence type="ECO:0000313" key="3">
    <source>
        <dbReference type="EMBL" id="TNV81891.1"/>
    </source>
</evidence>
<keyword evidence="4" id="KW-1185">Reference proteome</keyword>
<dbReference type="InterPro" id="IPR006571">
    <property type="entry name" value="TLDc_dom"/>
</dbReference>
<dbReference type="Pfam" id="PF07534">
    <property type="entry name" value="TLD"/>
    <property type="match status" value="1"/>
</dbReference>
<sequence>MDVRLLDPQSESYQVHDNRLQAINQLNKENNKLRCCEQQQLEFKEMKLTVMNLQKSNEELYKKNQRLQDKLVNSEAQIAQLISRNNNLQKQYQSLDKRLAFLEGQLISPQKLVKEEVKIEQKPQIQPSSQNLPPLQDIYNSLIIDDEAKVSKIKSFFCQAGLLLEQLQLLYRGSVDTFAASAFHQKCDNKISTLTIVQTTEGKILGGFTPQTWNHQGSKKDPDVWLFNIEAPCIFNFIQSQATSIVANSGYGPIFGSGWDLFISDDCNSNDSNFVKGSSFQYSQGVSNLLLTQGEVHFTVKEIEVYQAFF</sequence>
<protein>
    <recommendedName>
        <fullName evidence="2">TLDc domain-containing protein</fullName>
    </recommendedName>
</protein>
<dbReference type="OrthoDB" id="10001977at2759"/>
<feature type="domain" description="TLDc" evidence="2">
    <location>
        <begin position="143"/>
        <end position="309"/>
    </location>
</feature>
<evidence type="ECO:0000259" key="2">
    <source>
        <dbReference type="PROSITE" id="PS51886"/>
    </source>
</evidence>
<keyword evidence="1" id="KW-0175">Coiled coil</keyword>
<proteinExistence type="predicted"/>
<dbReference type="EMBL" id="RRYP01005602">
    <property type="protein sequence ID" value="TNV81891.1"/>
    <property type="molecule type" value="Genomic_DNA"/>
</dbReference>